<evidence type="ECO:0000256" key="5">
    <source>
        <dbReference type="SAM" id="MobiDB-lite"/>
    </source>
</evidence>
<dbReference type="SMART" id="SM00679">
    <property type="entry name" value="CTNS"/>
    <property type="match status" value="2"/>
</dbReference>
<evidence type="ECO:0000256" key="3">
    <source>
        <dbReference type="ARBA" id="ARBA00022989"/>
    </source>
</evidence>
<comment type="subcellular location">
    <subcellularLocation>
        <location evidence="1">Membrane</location>
        <topology evidence="1">Multi-pass membrane protein</topology>
    </subcellularLocation>
</comment>
<dbReference type="InterPro" id="IPR051415">
    <property type="entry name" value="LAAT-1"/>
</dbReference>
<sequence length="292" mass="31941">MPTSNSVAENVFGTIGTICWTIQLVPQLWKSFREKDTTGLSDWMILAWAVSGPLLGIYSIVKDLNIPLIVQPQIFSALALCSWAQCQYYGKRRSLRSTVLITLLLGVVFGGFELGMVYALRPSYDRGEESSNRGVEFFGIMSPVLIAISFIPQYYEIYRRKEVIGISVLFMTVDLLGGVFSDLSLAFKSGKFDVTAAVTYTLVIVMDSVIIVAGWILNPLARRRRRLATPEVLESGSVGGPASFSNHSNILQEVTQIDSAPATILTISPAETVQGTPRPSSKASTMRNSLSA</sequence>
<accession>A0A0D0BYL1</accession>
<evidence type="ECO:0000313" key="8">
    <source>
        <dbReference type="Proteomes" id="UP000053593"/>
    </source>
</evidence>
<keyword evidence="4 6" id="KW-0472">Membrane</keyword>
<name>A0A0D0BYL1_9AGAR</name>
<dbReference type="Pfam" id="PF04193">
    <property type="entry name" value="PQ-loop"/>
    <property type="match status" value="2"/>
</dbReference>
<evidence type="ECO:0000256" key="6">
    <source>
        <dbReference type="SAM" id="Phobius"/>
    </source>
</evidence>
<dbReference type="AlphaFoldDB" id="A0A0D0BYL1"/>
<dbReference type="GO" id="GO:0016020">
    <property type="term" value="C:membrane"/>
    <property type="evidence" value="ECO:0007669"/>
    <property type="project" value="UniProtKB-SubCell"/>
</dbReference>
<evidence type="ECO:0000256" key="1">
    <source>
        <dbReference type="ARBA" id="ARBA00004141"/>
    </source>
</evidence>
<feature type="transmembrane region" description="Helical" evidence="6">
    <location>
        <begin position="163"/>
        <end position="185"/>
    </location>
</feature>
<dbReference type="PANTHER" id="PTHR16201">
    <property type="entry name" value="SEVEN TRANSMEMBRANE PROTEIN 1-RELATED"/>
    <property type="match status" value="1"/>
</dbReference>
<dbReference type="HOGENOM" id="CLU_040201_1_0_1"/>
<dbReference type="InterPro" id="IPR006603">
    <property type="entry name" value="PQ-loop_rpt"/>
</dbReference>
<feature type="transmembrane region" description="Helical" evidence="6">
    <location>
        <begin position="12"/>
        <end position="29"/>
    </location>
</feature>
<protein>
    <recommendedName>
        <fullName evidence="9">PQ-loop-domain-containing protein</fullName>
    </recommendedName>
</protein>
<proteinExistence type="predicted"/>
<evidence type="ECO:0008006" key="9">
    <source>
        <dbReference type="Google" id="ProtNLM"/>
    </source>
</evidence>
<keyword evidence="3 6" id="KW-1133">Transmembrane helix</keyword>
<gene>
    <name evidence="7" type="ORF">GYMLUDRAFT_200214</name>
</gene>
<feature type="transmembrane region" description="Helical" evidence="6">
    <location>
        <begin position="41"/>
        <end position="60"/>
    </location>
</feature>
<evidence type="ECO:0000256" key="2">
    <source>
        <dbReference type="ARBA" id="ARBA00022692"/>
    </source>
</evidence>
<keyword evidence="2 6" id="KW-0812">Transmembrane</keyword>
<dbReference type="EMBL" id="KN834773">
    <property type="protein sequence ID" value="KIK60896.1"/>
    <property type="molecule type" value="Genomic_DNA"/>
</dbReference>
<dbReference type="PANTHER" id="PTHR16201:SF37">
    <property type="entry name" value="PQ-LOOP REPEAT-CONTAINING PROTEIN"/>
    <property type="match status" value="1"/>
</dbReference>
<evidence type="ECO:0000256" key="4">
    <source>
        <dbReference type="ARBA" id="ARBA00023136"/>
    </source>
</evidence>
<evidence type="ECO:0000313" key="7">
    <source>
        <dbReference type="EMBL" id="KIK60896.1"/>
    </source>
</evidence>
<dbReference type="Proteomes" id="UP000053593">
    <property type="component" value="Unassembled WGS sequence"/>
</dbReference>
<feature type="transmembrane region" description="Helical" evidence="6">
    <location>
        <begin position="132"/>
        <end position="151"/>
    </location>
</feature>
<keyword evidence="8" id="KW-1185">Reference proteome</keyword>
<reference evidence="7 8" key="1">
    <citation type="submission" date="2014-04" db="EMBL/GenBank/DDBJ databases">
        <title>Evolutionary Origins and Diversification of the Mycorrhizal Mutualists.</title>
        <authorList>
            <consortium name="DOE Joint Genome Institute"/>
            <consortium name="Mycorrhizal Genomics Consortium"/>
            <person name="Kohler A."/>
            <person name="Kuo A."/>
            <person name="Nagy L.G."/>
            <person name="Floudas D."/>
            <person name="Copeland A."/>
            <person name="Barry K.W."/>
            <person name="Cichocki N."/>
            <person name="Veneault-Fourrey C."/>
            <person name="LaButti K."/>
            <person name="Lindquist E.A."/>
            <person name="Lipzen A."/>
            <person name="Lundell T."/>
            <person name="Morin E."/>
            <person name="Murat C."/>
            <person name="Riley R."/>
            <person name="Ohm R."/>
            <person name="Sun H."/>
            <person name="Tunlid A."/>
            <person name="Henrissat B."/>
            <person name="Grigoriev I.V."/>
            <person name="Hibbett D.S."/>
            <person name="Martin F."/>
        </authorList>
    </citation>
    <scope>NUCLEOTIDE SEQUENCE [LARGE SCALE GENOMIC DNA]</scope>
    <source>
        <strain evidence="7 8">FD-317 M1</strain>
    </source>
</reference>
<dbReference type="OrthoDB" id="407617at2759"/>
<feature type="region of interest" description="Disordered" evidence="5">
    <location>
        <begin position="268"/>
        <end position="292"/>
    </location>
</feature>
<dbReference type="Gene3D" id="1.20.1280.290">
    <property type="match status" value="2"/>
</dbReference>
<feature type="transmembrane region" description="Helical" evidence="6">
    <location>
        <begin position="197"/>
        <end position="217"/>
    </location>
</feature>
<feature type="transmembrane region" description="Helical" evidence="6">
    <location>
        <begin position="98"/>
        <end position="120"/>
    </location>
</feature>
<organism evidence="7 8">
    <name type="scientific">Collybiopsis luxurians FD-317 M1</name>
    <dbReference type="NCBI Taxonomy" id="944289"/>
    <lineage>
        <taxon>Eukaryota</taxon>
        <taxon>Fungi</taxon>
        <taxon>Dikarya</taxon>
        <taxon>Basidiomycota</taxon>
        <taxon>Agaricomycotina</taxon>
        <taxon>Agaricomycetes</taxon>
        <taxon>Agaricomycetidae</taxon>
        <taxon>Agaricales</taxon>
        <taxon>Marasmiineae</taxon>
        <taxon>Omphalotaceae</taxon>
        <taxon>Collybiopsis</taxon>
        <taxon>Collybiopsis luxurians</taxon>
    </lineage>
</organism>